<accession>A0A0L8HR98</accession>
<evidence type="ECO:0000256" key="1">
    <source>
        <dbReference type="ARBA" id="ARBA00001954"/>
    </source>
</evidence>
<name>A0A0L8HR98_OCTBM</name>
<dbReference type="GO" id="GO:0070988">
    <property type="term" value="P:demethylation"/>
    <property type="evidence" value="ECO:0007669"/>
    <property type="project" value="InterPro"/>
</dbReference>
<dbReference type="PANTHER" id="PTHR12463">
    <property type="entry name" value="OXYGENASE-RELATED"/>
    <property type="match status" value="1"/>
</dbReference>
<dbReference type="GO" id="GO:0032451">
    <property type="term" value="F:demethylase activity"/>
    <property type="evidence" value="ECO:0007669"/>
    <property type="project" value="TreeGrafter"/>
</dbReference>
<dbReference type="OMA" id="MNTLRPC"/>
<dbReference type="AlphaFoldDB" id="A0A0L8HR98"/>
<sequence>MKADEKRCSCKGIRSCLLCEYSSKNTTVAHEKLQITTYLYCNKCQKAWAEQQQRKQHPDHEGASMEYPGIFLKEEFISAEEEEFLTKQIDLSPFVDSQSGRRKQDYGPKVNFKKQKVKCSAFTGLPSFSKFLVDRFASIPELSGFVPVELCNLEYEPSRGAAIDAHFDDFWIWGERLVTVNLLSDTYLSMSLETNPGIAVRVPLPRRSLIVVYGPARCQWKHAIHRQDIESRRLAMTFREPTVDFLPGGPHSDIGDQLIRTALTFQGISVAETSDR</sequence>
<dbReference type="EMBL" id="KQ417481">
    <property type="protein sequence ID" value="KOF91793.1"/>
    <property type="molecule type" value="Genomic_DNA"/>
</dbReference>
<dbReference type="FunFam" id="2.60.120.590:FF:000019">
    <property type="entry name" value="DNA N6-methyl adenine demethylase"/>
    <property type="match status" value="1"/>
</dbReference>
<dbReference type="STRING" id="37653.A0A0L8HR98"/>
<comment type="cofactor">
    <cofactor evidence="1">
        <name>Fe(2+)</name>
        <dbReference type="ChEBI" id="CHEBI:29033"/>
    </cofactor>
</comment>
<proteinExistence type="predicted"/>
<evidence type="ECO:0000313" key="2">
    <source>
        <dbReference type="EMBL" id="KOF91793.1"/>
    </source>
</evidence>
<dbReference type="KEGG" id="obi:106869071"/>
<dbReference type="SUPFAM" id="SSF51197">
    <property type="entry name" value="Clavaminate synthase-like"/>
    <property type="match status" value="1"/>
</dbReference>
<gene>
    <name evidence="2" type="ORF">OCBIM_22008165mg</name>
</gene>
<dbReference type="GO" id="GO:0016491">
    <property type="term" value="F:oxidoreductase activity"/>
    <property type="evidence" value="ECO:0007669"/>
    <property type="project" value="TreeGrafter"/>
</dbReference>
<organism evidence="2">
    <name type="scientific">Octopus bimaculoides</name>
    <name type="common">California two-spotted octopus</name>
    <dbReference type="NCBI Taxonomy" id="37653"/>
    <lineage>
        <taxon>Eukaryota</taxon>
        <taxon>Metazoa</taxon>
        <taxon>Spiralia</taxon>
        <taxon>Lophotrochozoa</taxon>
        <taxon>Mollusca</taxon>
        <taxon>Cephalopoda</taxon>
        <taxon>Coleoidea</taxon>
        <taxon>Octopodiformes</taxon>
        <taxon>Octopoda</taxon>
        <taxon>Incirrata</taxon>
        <taxon>Octopodidae</taxon>
        <taxon>Octopus</taxon>
    </lineage>
</organism>
<dbReference type="InterPro" id="IPR037151">
    <property type="entry name" value="AlkB-like_sf"/>
</dbReference>
<dbReference type="InterPro" id="IPR032857">
    <property type="entry name" value="ALKBH4"/>
</dbReference>
<protein>
    <recommendedName>
        <fullName evidence="3">Fe2OG dioxygenase domain-containing protein</fullName>
    </recommendedName>
</protein>
<dbReference type="OrthoDB" id="442860at2759"/>
<evidence type="ECO:0008006" key="3">
    <source>
        <dbReference type="Google" id="ProtNLM"/>
    </source>
</evidence>
<reference evidence="2" key="1">
    <citation type="submission" date="2015-07" db="EMBL/GenBank/DDBJ databases">
        <title>MeaNS - Measles Nucleotide Surveillance Program.</title>
        <authorList>
            <person name="Tran T."/>
            <person name="Druce J."/>
        </authorList>
    </citation>
    <scope>NUCLEOTIDE SEQUENCE</scope>
    <source>
        <strain evidence="2">UCB-OBI-ISO-001</strain>
        <tissue evidence="2">Gonad</tissue>
    </source>
</reference>
<dbReference type="Gene3D" id="2.60.120.590">
    <property type="entry name" value="Alpha-ketoglutarate-dependent dioxygenase AlkB-like"/>
    <property type="match status" value="1"/>
</dbReference>
<dbReference type="PANTHER" id="PTHR12463:SF0">
    <property type="entry name" value="ALPHA-KETOGLUTARATE-DEPENDENT DIOXYGENASE ALKB HOMOLOG 4"/>
    <property type="match status" value="1"/>
</dbReference>